<dbReference type="Proteomes" id="UP001362999">
    <property type="component" value="Unassembled WGS sequence"/>
</dbReference>
<keyword evidence="2" id="KW-1185">Reference proteome</keyword>
<dbReference type="AlphaFoldDB" id="A0AAW0AAW5"/>
<dbReference type="EMBL" id="JAWWNJ010000076">
    <property type="protein sequence ID" value="KAK7006247.1"/>
    <property type="molecule type" value="Genomic_DNA"/>
</dbReference>
<organism evidence="1 2">
    <name type="scientific">Favolaschia claudopus</name>
    <dbReference type="NCBI Taxonomy" id="2862362"/>
    <lineage>
        <taxon>Eukaryota</taxon>
        <taxon>Fungi</taxon>
        <taxon>Dikarya</taxon>
        <taxon>Basidiomycota</taxon>
        <taxon>Agaricomycotina</taxon>
        <taxon>Agaricomycetes</taxon>
        <taxon>Agaricomycetidae</taxon>
        <taxon>Agaricales</taxon>
        <taxon>Marasmiineae</taxon>
        <taxon>Mycenaceae</taxon>
        <taxon>Favolaschia</taxon>
    </lineage>
</organism>
<evidence type="ECO:0000313" key="1">
    <source>
        <dbReference type="EMBL" id="KAK7006247.1"/>
    </source>
</evidence>
<gene>
    <name evidence="1" type="ORF">R3P38DRAFT_2793994</name>
</gene>
<accession>A0AAW0AAW5</accession>
<reference evidence="1 2" key="1">
    <citation type="journal article" date="2024" name="J Genomics">
        <title>Draft genome sequencing and assembly of Favolaschia claudopus CIRM-BRFM 2984 isolated from oak limbs.</title>
        <authorList>
            <person name="Navarro D."/>
            <person name="Drula E."/>
            <person name="Chaduli D."/>
            <person name="Cazenave R."/>
            <person name="Ahrendt S."/>
            <person name="Wang J."/>
            <person name="Lipzen A."/>
            <person name="Daum C."/>
            <person name="Barry K."/>
            <person name="Grigoriev I.V."/>
            <person name="Favel A."/>
            <person name="Rosso M.N."/>
            <person name="Martin F."/>
        </authorList>
    </citation>
    <scope>NUCLEOTIDE SEQUENCE [LARGE SCALE GENOMIC DNA]</scope>
    <source>
        <strain evidence="1 2">CIRM-BRFM 2984</strain>
    </source>
</reference>
<evidence type="ECO:0000313" key="2">
    <source>
        <dbReference type="Proteomes" id="UP001362999"/>
    </source>
</evidence>
<protein>
    <submittedName>
        <fullName evidence="1">Uncharacterized protein</fullName>
    </submittedName>
</protein>
<comment type="caution">
    <text evidence="1">The sequence shown here is derived from an EMBL/GenBank/DDBJ whole genome shotgun (WGS) entry which is preliminary data.</text>
</comment>
<name>A0AAW0AAW5_9AGAR</name>
<proteinExistence type="predicted"/>
<sequence>MDRRPASGTFKISSSQDFQIYVKFLLMSSFTPVIRVAHVDYYTYRRPAAWEFFVQATSQSSAHIENFSAARPSSSTTNLKMKIQYSCVRRATLRASYRSKFEISRSRERGLSSLVFSVKIINCVKFVKSATLKKIFFRCAAELYSAFFLPLRGATNQLRGLHSTIFSFDHQVPLYPGIRLASVECPQTERETGFLWVEKSIFFPAVCK</sequence>